<dbReference type="Pfam" id="PF01784">
    <property type="entry name" value="DUF34_NIF3"/>
    <property type="match status" value="1"/>
</dbReference>
<dbReference type="PANTHER" id="PTHR13799:SF14">
    <property type="entry name" value="GTP CYCLOHYDROLASE 1 TYPE 2 HOMOLOG"/>
    <property type="match status" value="1"/>
</dbReference>
<dbReference type="SUPFAM" id="SSF102705">
    <property type="entry name" value="NIF3 (NGG1p interacting factor 3)-like"/>
    <property type="match status" value="1"/>
</dbReference>
<accession>A0A2V1K2Q6</accession>
<dbReference type="PANTHER" id="PTHR13799">
    <property type="entry name" value="NGG1 INTERACTING FACTOR 3"/>
    <property type="match status" value="1"/>
</dbReference>
<comment type="subunit">
    <text evidence="2">Homohexamer.</text>
</comment>
<feature type="binding site" evidence="5">
    <location>
        <position position="66"/>
    </location>
    <ligand>
        <name>a divalent metal cation</name>
        <dbReference type="ChEBI" id="CHEBI:60240"/>
        <label>1</label>
    </ligand>
</feature>
<feature type="binding site" evidence="5">
    <location>
        <position position="221"/>
    </location>
    <ligand>
        <name>a divalent metal cation</name>
        <dbReference type="ChEBI" id="CHEBI:60240"/>
        <label>1</label>
    </ligand>
</feature>
<dbReference type="RefSeq" id="WP_109094399.1">
    <property type="nucleotide sequence ID" value="NZ_QETB01000006.1"/>
</dbReference>
<proteinExistence type="inferred from homology"/>
<evidence type="ECO:0000256" key="4">
    <source>
        <dbReference type="ARBA" id="ARBA00022723"/>
    </source>
</evidence>
<evidence type="ECO:0000313" key="6">
    <source>
        <dbReference type="EMBL" id="PWF24503.1"/>
    </source>
</evidence>
<dbReference type="FunFam" id="3.40.1390.30:FF:000001">
    <property type="entry name" value="GTP cyclohydrolase 1 type 2"/>
    <property type="match status" value="1"/>
</dbReference>
<feature type="binding site" evidence="5">
    <location>
        <position position="67"/>
    </location>
    <ligand>
        <name>a divalent metal cation</name>
        <dbReference type="ChEBI" id="CHEBI:60240"/>
        <label>1</label>
    </ligand>
</feature>
<feature type="binding site" evidence="5">
    <location>
        <position position="105"/>
    </location>
    <ligand>
        <name>a divalent metal cation</name>
        <dbReference type="ChEBI" id="CHEBI:60240"/>
        <label>1</label>
    </ligand>
</feature>
<evidence type="ECO:0000256" key="1">
    <source>
        <dbReference type="ARBA" id="ARBA00006964"/>
    </source>
</evidence>
<evidence type="ECO:0000256" key="3">
    <source>
        <dbReference type="ARBA" id="ARBA00022112"/>
    </source>
</evidence>
<dbReference type="OrthoDB" id="9795763at2"/>
<dbReference type="Proteomes" id="UP000245283">
    <property type="component" value="Unassembled WGS sequence"/>
</dbReference>
<evidence type="ECO:0000313" key="7">
    <source>
        <dbReference type="Proteomes" id="UP000245283"/>
    </source>
</evidence>
<evidence type="ECO:0000256" key="5">
    <source>
        <dbReference type="PIRSR" id="PIRSR602678-1"/>
    </source>
</evidence>
<dbReference type="NCBIfam" id="TIGR00486">
    <property type="entry name" value="YbgI_SA1388"/>
    <property type="match status" value="1"/>
</dbReference>
<organism evidence="6 7">
    <name type="scientific">Ancrocorticia populi</name>
    <dbReference type="NCBI Taxonomy" id="2175228"/>
    <lineage>
        <taxon>Bacteria</taxon>
        <taxon>Bacillati</taxon>
        <taxon>Actinomycetota</taxon>
        <taxon>Actinomycetes</taxon>
        <taxon>Actinomycetales</taxon>
        <taxon>Actinomycetaceae</taxon>
        <taxon>Ancrocorticia</taxon>
    </lineage>
</organism>
<dbReference type="GO" id="GO:0005737">
    <property type="term" value="C:cytoplasm"/>
    <property type="evidence" value="ECO:0007669"/>
    <property type="project" value="TreeGrafter"/>
</dbReference>
<dbReference type="GO" id="GO:0046872">
    <property type="term" value="F:metal ion binding"/>
    <property type="evidence" value="ECO:0007669"/>
    <property type="project" value="UniProtKB-KW"/>
</dbReference>
<comment type="caution">
    <text evidence="6">The sequence shown here is derived from an EMBL/GenBank/DDBJ whole genome shotgun (WGS) entry which is preliminary data.</text>
</comment>
<gene>
    <name evidence="6" type="ORF">DD236_10725</name>
</gene>
<sequence length="260" mass="27154">MSVCVSDVMAAMERLFPPETAESWDHVGLSVGVPGAPVRTVGFAVDPCEATVNEAISRGADMLITHHPLYLRGTHSVAATTAKGSWTSRLIKSDVALYSAHTNADVAASTVALADLLGVHLERALDEETGIGGVGAIVPVSLADFGQAVADVLPEVPAGVLVGGDPERVIKRVAICSGSGDSLLDAANMAGADVYLTADLRHHPATDHLWNGGCALVSATHWATEWPLLSIMAERLVGELGDSVDIYISDIPTDAWFARL</sequence>
<dbReference type="InterPro" id="IPR002678">
    <property type="entry name" value="DUF34/NIF3"/>
</dbReference>
<dbReference type="AlphaFoldDB" id="A0A2V1K2Q6"/>
<dbReference type="EMBL" id="QETB01000006">
    <property type="protein sequence ID" value="PWF24503.1"/>
    <property type="molecule type" value="Genomic_DNA"/>
</dbReference>
<keyword evidence="7" id="KW-1185">Reference proteome</keyword>
<evidence type="ECO:0000256" key="2">
    <source>
        <dbReference type="ARBA" id="ARBA00011643"/>
    </source>
</evidence>
<reference evidence="7" key="1">
    <citation type="submission" date="2018-05" db="EMBL/GenBank/DDBJ databases">
        <authorList>
            <person name="Li Y."/>
        </authorList>
    </citation>
    <scope>NUCLEOTIDE SEQUENCE [LARGE SCALE GENOMIC DNA]</scope>
    <source>
        <strain evidence="7">sk1b4</strain>
    </source>
</reference>
<name>A0A2V1K2Q6_9ACTO</name>
<protein>
    <recommendedName>
        <fullName evidence="3">GTP cyclohydrolase 1 type 2 homolog</fullName>
    </recommendedName>
</protein>
<comment type="similarity">
    <text evidence="1">Belongs to the GTP cyclohydrolase I type 2/NIF3 family.</text>
</comment>
<dbReference type="InterPro" id="IPR036069">
    <property type="entry name" value="DUF34/NIF3_sf"/>
</dbReference>
<feature type="binding site" evidence="5">
    <location>
        <position position="225"/>
    </location>
    <ligand>
        <name>a divalent metal cation</name>
        <dbReference type="ChEBI" id="CHEBI:60240"/>
        <label>1</label>
    </ligand>
</feature>
<dbReference type="Gene3D" id="3.40.1390.30">
    <property type="entry name" value="NIF3 (NGG1p interacting factor 3)-like"/>
    <property type="match status" value="2"/>
</dbReference>
<keyword evidence="4 5" id="KW-0479">Metal-binding</keyword>